<dbReference type="OrthoDB" id="5121599at2"/>
<dbReference type="EMBL" id="QLYX01000013">
    <property type="protein sequence ID" value="RAY12564.1"/>
    <property type="molecule type" value="Genomic_DNA"/>
</dbReference>
<name>A0A365H0E7_9ACTN</name>
<evidence type="ECO:0000313" key="3">
    <source>
        <dbReference type="EMBL" id="RAY12564.1"/>
    </source>
</evidence>
<dbReference type="InterPro" id="IPR043504">
    <property type="entry name" value="Peptidase_S1_PA_chymotrypsin"/>
</dbReference>
<protein>
    <recommendedName>
        <fullName evidence="2">Peptidase S1 domain-containing protein</fullName>
    </recommendedName>
</protein>
<dbReference type="SUPFAM" id="SSF50494">
    <property type="entry name" value="Trypsin-like serine proteases"/>
    <property type="match status" value="1"/>
</dbReference>
<dbReference type="Proteomes" id="UP000251891">
    <property type="component" value="Unassembled WGS sequence"/>
</dbReference>
<dbReference type="AlphaFoldDB" id="A0A365H0E7"/>
<reference evidence="3 4" key="1">
    <citation type="submission" date="2018-06" db="EMBL/GenBank/DDBJ databases">
        <title>Actinomadura craniellae sp. nov. isolated from marine sponge Craniella sp.</title>
        <authorList>
            <person name="Li L."/>
            <person name="Xu Q.H."/>
            <person name="Lin H.W."/>
            <person name="Lu Y.H."/>
        </authorList>
    </citation>
    <scope>NUCLEOTIDE SEQUENCE [LARGE SCALE GENOMIC DNA]</scope>
    <source>
        <strain evidence="3 4">LHW63021</strain>
    </source>
</reference>
<keyword evidence="4" id="KW-1185">Reference proteome</keyword>
<dbReference type="Gene3D" id="2.40.10.10">
    <property type="entry name" value="Trypsin-like serine proteases"/>
    <property type="match status" value="2"/>
</dbReference>
<dbReference type="Pfam" id="PF00089">
    <property type="entry name" value="Trypsin"/>
    <property type="match status" value="1"/>
</dbReference>
<dbReference type="PANTHER" id="PTHR15462">
    <property type="entry name" value="SERINE PROTEASE"/>
    <property type="match status" value="1"/>
</dbReference>
<dbReference type="GO" id="GO:0006508">
    <property type="term" value="P:proteolysis"/>
    <property type="evidence" value="ECO:0007669"/>
    <property type="project" value="InterPro"/>
</dbReference>
<gene>
    <name evidence="3" type="ORF">DPM19_25615</name>
</gene>
<dbReference type="GO" id="GO:0004252">
    <property type="term" value="F:serine-type endopeptidase activity"/>
    <property type="evidence" value="ECO:0007669"/>
    <property type="project" value="InterPro"/>
</dbReference>
<evidence type="ECO:0000259" key="2">
    <source>
        <dbReference type="Pfam" id="PF00089"/>
    </source>
</evidence>
<dbReference type="InterPro" id="IPR050966">
    <property type="entry name" value="Glutamyl_endopeptidase"/>
</dbReference>
<dbReference type="InterPro" id="IPR001254">
    <property type="entry name" value="Trypsin_dom"/>
</dbReference>
<dbReference type="PANTHER" id="PTHR15462:SF19">
    <property type="entry name" value="PEPTIDASE S1 DOMAIN-CONTAINING PROTEIN"/>
    <property type="match status" value="1"/>
</dbReference>
<evidence type="ECO:0000313" key="4">
    <source>
        <dbReference type="Proteomes" id="UP000251891"/>
    </source>
</evidence>
<accession>A0A365H0E7</accession>
<proteinExistence type="predicted"/>
<comment type="caution">
    <text evidence="3">The sequence shown here is derived from an EMBL/GenBank/DDBJ whole genome shotgun (WGS) entry which is preliminary data.</text>
</comment>
<dbReference type="InterPro" id="IPR018114">
    <property type="entry name" value="TRYPSIN_HIS"/>
</dbReference>
<feature type="domain" description="Peptidase S1" evidence="2">
    <location>
        <begin position="54"/>
        <end position="234"/>
    </location>
</feature>
<evidence type="ECO:0000256" key="1">
    <source>
        <dbReference type="ARBA" id="ARBA00022729"/>
    </source>
</evidence>
<sequence>MSAELERRVLGYWTPDRMLRAAHPAPAERRVMSRQSSGALYAGAGTVSRSTGKVFFTLGGRDQICSGSTVRSANRDVVVTAGHCVKDGTGAWAENWIFVPGYQDGGGPYGGFTARRMFVSGRWSHRADDNFDVAMVALAPADGRHVTDAVGAPRIVFGWRRERRVHVFGYPAVGRYDGERLAYCAGRTRRDPHSSAGGQGLACDMTRGASGGPWLTRFDSATGTGLLVSISSFKYAGDSRTMYAPRFGLIARRLYLRAQRA</sequence>
<dbReference type="PROSITE" id="PS00134">
    <property type="entry name" value="TRYPSIN_HIS"/>
    <property type="match status" value="1"/>
</dbReference>
<organism evidence="3 4">
    <name type="scientific">Actinomadura craniellae</name>
    <dbReference type="NCBI Taxonomy" id="2231787"/>
    <lineage>
        <taxon>Bacteria</taxon>
        <taxon>Bacillati</taxon>
        <taxon>Actinomycetota</taxon>
        <taxon>Actinomycetes</taxon>
        <taxon>Streptosporangiales</taxon>
        <taxon>Thermomonosporaceae</taxon>
        <taxon>Actinomadura</taxon>
    </lineage>
</organism>
<keyword evidence="1" id="KW-0732">Signal</keyword>
<dbReference type="InterPro" id="IPR009003">
    <property type="entry name" value="Peptidase_S1_PA"/>
</dbReference>